<keyword evidence="2" id="KW-1185">Reference proteome</keyword>
<name>A0A9D4GGT7_DREPO</name>
<evidence type="ECO:0000313" key="1">
    <source>
        <dbReference type="EMBL" id="KAH3815158.1"/>
    </source>
</evidence>
<dbReference type="AlphaFoldDB" id="A0A9D4GGT7"/>
<comment type="caution">
    <text evidence="1">The sequence shown here is derived from an EMBL/GenBank/DDBJ whole genome shotgun (WGS) entry which is preliminary data.</text>
</comment>
<evidence type="ECO:0000313" key="2">
    <source>
        <dbReference type="Proteomes" id="UP000828390"/>
    </source>
</evidence>
<accession>A0A9D4GGT7</accession>
<reference evidence="1" key="2">
    <citation type="submission" date="2020-11" db="EMBL/GenBank/DDBJ databases">
        <authorList>
            <person name="McCartney M.A."/>
            <person name="Auch B."/>
            <person name="Kono T."/>
            <person name="Mallez S."/>
            <person name="Becker A."/>
            <person name="Gohl D.M."/>
            <person name="Silverstein K.A.T."/>
            <person name="Koren S."/>
            <person name="Bechman K.B."/>
            <person name="Herman A."/>
            <person name="Abrahante J.E."/>
            <person name="Garbe J."/>
        </authorList>
    </citation>
    <scope>NUCLEOTIDE SEQUENCE</scope>
    <source>
        <strain evidence="1">Duluth1</strain>
        <tissue evidence="1">Whole animal</tissue>
    </source>
</reference>
<protein>
    <submittedName>
        <fullName evidence="1">Uncharacterized protein</fullName>
    </submittedName>
</protein>
<reference evidence="1" key="1">
    <citation type="journal article" date="2019" name="bioRxiv">
        <title>The Genome of the Zebra Mussel, Dreissena polymorpha: A Resource for Invasive Species Research.</title>
        <authorList>
            <person name="McCartney M.A."/>
            <person name="Auch B."/>
            <person name="Kono T."/>
            <person name="Mallez S."/>
            <person name="Zhang Y."/>
            <person name="Obille A."/>
            <person name="Becker A."/>
            <person name="Abrahante J.E."/>
            <person name="Garbe J."/>
            <person name="Badalamenti J.P."/>
            <person name="Herman A."/>
            <person name="Mangelson H."/>
            <person name="Liachko I."/>
            <person name="Sullivan S."/>
            <person name="Sone E.D."/>
            <person name="Koren S."/>
            <person name="Silverstein K.A.T."/>
            <person name="Beckman K.B."/>
            <person name="Gohl D.M."/>
        </authorList>
    </citation>
    <scope>NUCLEOTIDE SEQUENCE</scope>
    <source>
        <strain evidence="1">Duluth1</strain>
        <tissue evidence="1">Whole animal</tissue>
    </source>
</reference>
<sequence>MFVFPASVVGCGRDEPDRRQAGIRKVNVSSLKSGSHFKGVGELYAMNGSAGHPFIRFPGDVGMFSGSPLCLSDTQSAPGQWCRMPSHSQCS</sequence>
<dbReference type="EMBL" id="JAIWYP010000006">
    <property type="protein sequence ID" value="KAH3815158.1"/>
    <property type="molecule type" value="Genomic_DNA"/>
</dbReference>
<dbReference type="Proteomes" id="UP000828390">
    <property type="component" value="Unassembled WGS sequence"/>
</dbReference>
<gene>
    <name evidence="1" type="ORF">DPMN_143680</name>
</gene>
<proteinExistence type="predicted"/>
<organism evidence="1 2">
    <name type="scientific">Dreissena polymorpha</name>
    <name type="common">Zebra mussel</name>
    <name type="synonym">Mytilus polymorpha</name>
    <dbReference type="NCBI Taxonomy" id="45954"/>
    <lineage>
        <taxon>Eukaryota</taxon>
        <taxon>Metazoa</taxon>
        <taxon>Spiralia</taxon>
        <taxon>Lophotrochozoa</taxon>
        <taxon>Mollusca</taxon>
        <taxon>Bivalvia</taxon>
        <taxon>Autobranchia</taxon>
        <taxon>Heteroconchia</taxon>
        <taxon>Euheterodonta</taxon>
        <taxon>Imparidentia</taxon>
        <taxon>Neoheterodontei</taxon>
        <taxon>Myida</taxon>
        <taxon>Dreissenoidea</taxon>
        <taxon>Dreissenidae</taxon>
        <taxon>Dreissena</taxon>
    </lineage>
</organism>